<evidence type="ECO:0000256" key="10">
    <source>
        <dbReference type="SAM" id="Phobius"/>
    </source>
</evidence>
<dbReference type="FunFam" id="3.80.10.10:FF:000111">
    <property type="entry name" value="LRR receptor-like serine/threonine-protein kinase ERECTA"/>
    <property type="match status" value="1"/>
</dbReference>
<evidence type="ECO:0000256" key="9">
    <source>
        <dbReference type="ARBA" id="ARBA00023180"/>
    </source>
</evidence>
<evidence type="ECO:0000256" key="4">
    <source>
        <dbReference type="ARBA" id="ARBA00022692"/>
    </source>
</evidence>
<dbReference type="InterPro" id="IPR051502">
    <property type="entry name" value="RLP_Defense_Trigger"/>
</dbReference>
<evidence type="ECO:0000256" key="7">
    <source>
        <dbReference type="ARBA" id="ARBA00022989"/>
    </source>
</evidence>
<dbReference type="AlphaFoldDB" id="A0A2N9J6K8"/>
<dbReference type="PANTHER" id="PTHR48062">
    <property type="entry name" value="RECEPTOR-LIKE PROTEIN 14"/>
    <property type="match status" value="1"/>
</dbReference>
<feature type="transmembrane region" description="Helical" evidence="10">
    <location>
        <begin position="208"/>
        <end position="232"/>
    </location>
</feature>
<keyword evidence="6" id="KW-0645">Protease</keyword>
<evidence type="ECO:0000259" key="12">
    <source>
        <dbReference type="Pfam" id="PF22936"/>
    </source>
</evidence>
<evidence type="ECO:0000259" key="11">
    <source>
        <dbReference type="Pfam" id="PF07727"/>
    </source>
</evidence>
<feature type="transmembrane region" description="Helical" evidence="10">
    <location>
        <begin position="238"/>
        <end position="259"/>
    </location>
</feature>
<dbReference type="EMBL" id="OIVN01006394">
    <property type="protein sequence ID" value="SPD32234.1"/>
    <property type="molecule type" value="Genomic_DNA"/>
</dbReference>
<dbReference type="CDD" id="cd09272">
    <property type="entry name" value="RNase_HI_RT_Ty1"/>
    <property type="match status" value="1"/>
</dbReference>
<dbReference type="Pfam" id="PF13855">
    <property type="entry name" value="LRR_8"/>
    <property type="match status" value="1"/>
</dbReference>
<evidence type="ECO:0000256" key="1">
    <source>
        <dbReference type="ARBA" id="ARBA00004167"/>
    </source>
</evidence>
<dbReference type="InterPro" id="IPR054722">
    <property type="entry name" value="PolX-like_BBD"/>
</dbReference>
<dbReference type="PANTHER" id="PTHR48062:SF21">
    <property type="entry name" value="RECEPTOR-LIKE PROTEIN 12"/>
    <property type="match status" value="1"/>
</dbReference>
<keyword evidence="4 10" id="KW-0812">Transmembrane</keyword>
<name>A0A2N9J6K8_FAGSY</name>
<dbReference type="Gene3D" id="3.80.10.10">
    <property type="entry name" value="Ribonuclease Inhibitor"/>
    <property type="match status" value="1"/>
</dbReference>
<feature type="domain" description="Reverse transcriptase Ty1/copia-type" evidence="11">
    <location>
        <begin position="843"/>
        <end position="960"/>
    </location>
</feature>
<sequence>MTSLNVLTMRNCGLNGSLLAQANIRGEDSIEDYSLTHEYYSVDIKEEVEFTTKGRTYSYKGDILMYMSGIDLSCNRLTGDIPPELGRISNIHALNLSHNNLSGPIPITFSDLKQIESLDLSSNNLNGKIPPQLTELTFLEVFNVSHNNLSGSTPDRKNQFVTFDESSYEGNPLLCGPPLHDCTKIGPPFTMPMDHEGEEGGSFMDMGIFYISFVVAYITVLLGIVAVLYINPYWRREWFNFIQVCIDTCYCFVVVHYRVKAAFLTIKKKNKKKNAEALTDGKREGIRTRKPLVRCIQHDITKIDTSNAITGFRRLQNQALLRSNKADIHLKLERKLAAKLSVEALPPLTQLLNIINSGILDAYSLLDHLEDPTSCPSQFVLGHNDHDLETQEVNPLYLQWKTRDKRLFSLISSTLSPSTISLVMGQTTASGIWRVILNKYTSISRSSFVNLKRELHSIKKNSDSVTQYLQKIKEARDKLVSVGVFIDDEEILHIVLQGLPSDFHSFTSAMLTKNEAVRFEELHTLMKTEEDLLKSAMDNSREIAHVAMVANKNSQPSFHTPSTAPFNGNRGRVEIRVSTIVVEVMGGSRITIPVVVLRYPPAKLAVMATAVPPNSNPTTWISDTGATDHFTPDLHNIPDNHTYTDSQLVSIGNGNQLPISHISNSQLRTSANLFNLGKVLHVPSMKSNLLSVQRFCRDNHYSFSFNANHFQIQDRLTGKPLYKGFSKDGLYPIHDLPFHPMQTRSKSGIVKKKIFTASTTINYLQTEPPSFTIASKIPEWRVAMASEFDALQRQHTCSTRRQGFHQKVGVDFDETFSPVVKPPTVRIILSLAAQNQWPLRQLDAPRAWFELFSSHLLTLGFTASLANASLFVLHHGSTTVYLLLYVDDIIITGNNSTAISDIISQLSAAFELKDLGPLRYFLGLQIDYKKVGLFVHQHKYVIDLLHKFQMTDCKAAPTPIAITPPLSTDPNDAFSDPTPFRSLVGALQYATFTHPNIAFVVNRVCQFMHKPSTVHFVVAKRILGYLKGTLHKVIVFLGHNPITWLAKKQHTVSRSSTEAKYRSLATGAAELAWLRQVLCDLKLFLPSAFLIWCDNTSALVLASNPVFHGRTKHIEVD</sequence>
<reference evidence="13" key="1">
    <citation type="submission" date="2018-02" db="EMBL/GenBank/DDBJ databases">
        <authorList>
            <person name="Cohen D.B."/>
            <person name="Kent A.D."/>
        </authorList>
    </citation>
    <scope>NUCLEOTIDE SEQUENCE</scope>
</reference>
<evidence type="ECO:0000256" key="2">
    <source>
        <dbReference type="ARBA" id="ARBA00009592"/>
    </source>
</evidence>
<feature type="domain" description="Retrovirus-related Pol polyprotein from transposon TNT 1-94-like beta-barrel" evidence="12">
    <location>
        <begin position="620"/>
        <end position="695"/>
    </location>
</feature>
<dbReference type="SUPFAM" id="SSF56672">
    <property type="entry name" value="DNA/RNA polymerases"/>
    <property type="match status" value="1"/>
</dbReference>
<organism evidence="13">
    <name type="scientific">Fagus sylvatica</name>
    <name type="common">Beechnut</name>
    <dbReference type="NCBI Taxonomy" id="28930"/>
    <lineage>
        <taxon>Eukaryota</taxon>
        <taxon>Viridiplantae</taxon>
        <taxon>Streptophyta</taxon>
        <taxon>Embryophyta</taxon>
        <taxon>Tracheophyta</taxon>
        <taxon>Spermatophyta</taxon>
        <taxon>Magnoliopsida</taxon>
        <taxon>eudicotyledons</taxon>
        <taxon>Gunneridae</taxon>
        <taxon>Pentapetalae</taxon>
        <taxon>rosids</taxon>
        <taxon>fabids</taxon>
        <taxon>Fagales</taxon>
        <taxon>Fagaceae</taxon>
        <taxon>Fagus</taxon>
    </lineage>
</organism>
<dbReference type="Pfam" id="PF22936">
    <property type="entry name" value="Pol_BBD"/>
    <property type="match status" value="1"/>
</dbReference>
<evidence type="ECO:0008006" key="14">
    <source>
        <dbReference type="Google" id="ProtNLM"/>
    </source>
</evidence>
<keyword evidence="6" id="KW-0064">Aspartyl protease</keyword>
<evidence type="ECO:0000313" key="13">
    <source>
        <dbReference type="EMBL" id="SPD32234.1"/>
    </source>
</evidence>
<keyword evidence="6" id="KW-0378">Hydrolase</keyword>
<comment type="subcellular location">
    <subcellularLocation>
        <location evidence="1">Membrane</location>
        <topology evidence="1">Single-pass membrane protein</topology>
    </subcellularLocation>
</comment>
<keyword evidence="3" id="KW-0433">Leucine-rich repeat</keyword>
<keyword evidence="8 10" id="KW-0472">Membrane</keyword>
<dbReference type="SUPFAM" id="SSF52058">
    <property type="entry name" value="L domain-like"/>
    <property type="match status" value="1"/>
</dbReference>
<dbReference type="GO" id="GO:0004190">
    <property type="term" value="F:aspartic-type endopeptidase activity"/>
    <property type="evidence" value="ECO:0007669"/>
    <property type="project" value="UniProtKB-KW"/>
</dbReference>
<keyword evidence="5" id="KW-0677">Repeat</keyword>
<dbReference type="InterPro" id="IPR043502">
    <property type="entry name" value="DNA/RNA_pol_sf"/>
</dbReference>
<gene>
    <name evidence="13" type="ORF">FSB_LOCUS60116</name>
</gene>
<evidence type="ECO:0000256" key="6">
    <source>
        <dbReference type="ARBA" id="ARBA00022750"/>
    </source>
</evidence>
<evidence type="ECO:0000256" key="8">
    <source>
        <dbReference type="ARBA" id="ARBA00023136"/>
    </source>
</evidence>
<keyword evidence="9" id="KW-0325">Glycoprotein</keyword>
<dbReference type="InterPro" id="IPR032675">
    <property type="entry name" value="LRR_dom_sf"/>
</dbReference>
<evidence type="ECO:0000256" key="3">
    <source>
        <dbReference type="ARBA" id="ARBA00022614"/>
    </source>
</evidence>
<accession>A0A2N9J6K8</accession>
<protein>
    <recommendedName>
        <fullName evidence="14">Reverse transcriptase Ty1/copia-type domain-containing protein</fullName>
    </recommendedName>
</protein>
<dbReference type="Pfam" id="PF07727">
    <property type="entry name" value="RVT_2"/>
    <property type="match status" value="1"/>
</dbReference>
<dbReference type="InterPro" id="IPR013103">
    <property type="entry name" value="RVT_2"/>
</dbReference>
<keyword evidence="7 10" id="KW-1133">Transmembrane helix</keyword>
<comment type="similarity">
    <text evidence="2">Belongs to the RLP family.</text>
</comment>
<dbReference type="GO" id="GO:0016020">
    <property type="term" value="C:membrane"/>
    <property type="evidence" value="ECO:0007669"/>
    <property type="project" value="UniProtKB-SubCell"/>
</dbReference>
<evidence type="ECO:0000256" key="5">
    <source>
        <dbReference type="ARBA" id="ARBA00022737"/>
    </source>
</evidence>
<dbReference type="Pfam" id="PF14223">
    <property type="entry name" value="Retrotran_gag_2"/>
    <property type="match status" value="1"/>
</dbReference>
<proteinExistence type="inferred from homology"/>
<dbReference type="InterPro" id="IPR001611">
    <property type="entry name" value="Leu-rich_rpt"/>
</dbReference>